<evidence type="ECO:0000313" key="1">
    <source>
        <dbReference type="EMBL" id="SPR98396.1"/>
    </source>
</evidence>
<reference evidence="1 2" key="1">
    <citation type="submission" date="2018-01" db="EMBL/GenBank/DDBJ databases">
        <authorList>
            <person name="Gaut B.S."/>
            <person name="Morton B.R."/>
            <person name="Clegg M.T."/>
            <person name="Duvall M.R."/>
        </authorList>
    </citation>
    <scope>NUCLEOTIDE SEQUENCE [LARGE SCALE GENOMIC DNA]</scope>
    <source>
        <strain evidence="1">Cupriavidus taiwanensis cmp 52</strain>
    </source>
</reference>
<dbReference type="EMBL" id="OVTA01000018">
    <property type="protein sequence ID" value="SPR98396.1"/>
    <property type="molecule type" value="Genomic_DNA"/>
</dbReference>
<evidence type="ECO:0000313" key="2">
    <source>
        <dbReference type="Proteomes" id="UP000256805"/>
    </source>
</evidence>
<accession>A0A375J3Z8</accession>
<sequence length="177" mass="19881">MGTLTRTWPRRVLPRLSISACADATSSRMRTPCWYSAWPGSVSSRRRVVRRSNCAPAWCSSSRSWRLTCERVTPRRRPASARLPASTMSTKAWIRLRSIGDCLQHCHVWRNIVIPPGLIVDAGLHRYSDRLTKPRQGDSGWPRTFGIKTCTAAARTCWRAAPAWAAACARSACRRAT</sequence>
<proteinExistence type="predicted"/>
<gene>
    <name evidence="1" type="ORF">CBM2634_A250051</name>
</gene>
<dbReference type="AlphaFoldDB" id="A0A375J3Z8"/>
<name>A0A375J3Z8_9BURK</name>
<dbReference type="Proteomes" id="UP000256805">
    <property type="component" value="Unassembled WGS sequence"/>
</dbReference>
<protein>
    <submittedName>
        <fullName evidence="1">Uncharacterized protein</fullName>
    </submittedName>
</protein>
<organism evidence="1 2">
    <name type="scientific">Cupriavidus taiwanensis</name>
    <dbReference type="NCBI Taxonomy" id="164546"/>
    <lineage>
        <taxon>Bacteria</taxon>
        <taxon>Pseudomonadati</taxon>
        <taxon>Pseudomonadota</taxon>
        <taxon>Betaproteobacteria</taxon>
        <taxon>Burkholderiales</taxon>
        <taxon>Burkholderiaceae</taxon>
        <taxon>Cupriavidus</taxon>
    </lineage>
</organism>